<sequence>SGIRFLAVTTAISFTSSVVSGADNHSVFISLPNQLTDCPTFTQTSRPEISVASTSPAGFSTTVVSSTATDSVDCCLVLN</sequence>
<protein>
    <submittedName>
        <fullName evidence="1">Uncharacterized protein</fullName>
    </submittedName>
</protein>
<feature type="non-terminal residue" evidence="1">
    <location>
        <position position="1"/>
    </location>
</feature>
<organism evidence="1">
    <name type="scientific">marine sediment metagenome</name>
    <dbReference type="NCBI Taxonomy" id="412755"/>
    <lineage>
        <taxon>unclassified sequences</taxon>
        <taxon>metagenomes</taxon>
        <taxon>ecological metagenomes</taxon>
    </lineage>
</organism>
<dbReference type="AlphaFoldDB" id="X0VVM2"/>
<reference evidence="1" key="1">
    <citation type="journal article" date="2014" name="Front. Microbiol.">
        <title>High frequency of phylogenetically diverse reductive dehalogenase-homologous genes in deep subseafloor sedimentary metagenomes.</title>
        <authorList>
            <person name="Kawai M."/>
            <person name="Futagami T."/>
            <person name="Toyoda A."/>
            <person name="Takaki Y."/>
            <person name="Nishi S."/>
            <person name="Hori S."/>
            <person name="Arai W."/>
            <person name="Tsubouchi T."/>
            <person name="Morono Y."/>
            <person name="Uchiyama I."/>
            <person name="Ito T."/>
            <person name="Fujiyama A."/>
            <person name="Inagaki F."/>
            <person name="Takami H."/>
        </authorList>
    </citation>
    <scope>NUCLEOTIDE SEQUENCE</scope>
    <source>
        <strain evidence="1">Expedition CK06-06</strain>
    </source>
</reference>
<gene>
    <name evidence="1" type="ORF">S01H1_44083</name>
</gene>
<accession>X0VVM2</accession>
<evidence type="ECO:0000313" key="1">
    <source>
        <dbReference type="EMBL" id="GAG04581.1"/>
    </source>
</evidence>
<comment type="caution">
    <text evidence="1">The sequence shown here is derived from an EMBL/GenBank/DDBJ whole genome shotgun (WGS) entry which is preliminary data.</text>
</comment>
<name>X0VVM2_9ZZZZ</name>
<proteinExistence type="predicted"/>
<dbReference type="EMBL" id="BARS01028106">
    <property type="protein sequence ID" value="GAG04581.1"/>
    <property type="molecule type" value="Genomic_DNA"/>
</dbReference>